<evidence type="ECO:0000259" key="4">
    <source>
        <dbReference type="Pfam" id="PF00326"/>
    </source>
</evidence>
<dbReference type="InterPro" id="IPR001375">
    <property type="entry name" value="Peptidase_S9_cat"/>
</dbReference>
<dbReference type="Pfam" id="PF00326">
    <property type="entry name" value="Peptidase_S9"/>
    <property type="match status" value="1"/>
</dbReference>
<evidence type="ECO:0000313" key="7">
    <source>
        <dbReference type="Proteomes" id="UP000253083"/>
    </source>
</evidence>
<keyword evidence="3" id="KW-0720">Serine protease</keyword>
<dbReference type="SUPFAM" id="SSF53474">
    <property type="entry name" value="alpha/beta-Hydrolases"/>
    <property type="match status" value="1"/>
</dbReference>
<evidence type="ECO:0000256" key="1">
    <source>
        <dbReference type="ARBA" id="ARBA00022670"/>
    </source>
</evidence>
<dbReference type="Proteomes" id="UP000253083">
    <property type="component" value="Unassembled WGS sequence"/>
</dbReference>
<dbReference type="PANTHER" id="PTHR42881">
    <property type="entry name" value="PROLYL ENDOPEPTIDASE"/>
    <property type="match status" value="1"/>
</dbReference>
<dbReference type="PANTHER" id="PTHR42881:SF13">
    <property type="entry name" value="PROLYL ENDOPEPTIDASE"/>
    <property type="match status" value="1"/>
</dbReference>
<dbReference type="EMBL" id="QNRT01000005">
    <property type="protein sequence ID" value="RBP48777.1"/>
    <property type="molecule type" value="Genomic_DNA"/>
</dbReference>
<keyword evidence="2" id="KW-0378">Hydrolase</keyword>
<protein>
    <submittedName>
        <fullName evidence="6">Prolyl oligopeptidase</fullName>
    </submittedName>
</protein>
<sequence length="748" mass="82895">MNNVTHQTRATSQNSAAAETPARAQNLSINIIGTFLAGVSLWLISDNAFSGVVNSTDIENLTNESVVSEVNQDPYQWLEQIEGDKSLAWVTAANAKTEARLGNDPLYADLYSEALDALTRKDKLPELTQRGDWLYSLKKDQEHPRGRYLRTKVSTFNAGKPDWQTVLDIDALSADDGVKWVFQSMNCLAPAYTRCLVSLSPGGTDASELREFDLTNMAFVADGFKLPSAKMQVAWRDLNHVFVATDFGSDSMTESGYPRSIKVWERGTPLVEAKRLFETDVSSVSASVSHFGQGADATTLLDENLSYWTSRYYIVEGDKTHELALPDSSVVEGMIQGQLVVSLKDDWAWQGKTYAQGAVLLVAPKAVLMANDSKVMPTVLIEPRSDTIVEAINVLDEVLLVTVLEDVNSKIIRFEKNQQGWQSSWVDLPNSGTISVQTTNDKTGAFYVRYEGFITAPTLFYVDSELKANQVLQQKPSFDGALFKVEQHFTKSADGTRVPYFVVMHKDTKLDGSNPTLMFSYGGFRVSLTPSYSGSYEALNGVYGNAWLARGGVFVLANIRGGGEYGPAWHAAALRENKVKSFEDFEAVAEDLIARKITSPKHLGIEGRSNGGLLVGATMIRRPDLYGAVICGVPLLDMQRYHTLLAGASWMAEYGDPDTDDWTFMQTYSPYQNLDKDTTYPPIFFFTSTLDDRVHPGHARKMAARMAAFKQQVDYYENTEGGHKGSVTSEQLAKRVALGFTHLWRHLK</sequence>
<gene>
    <name evidence="6" type="ORF">DFR28_105116</name>
</gene>
<dbReference type="PRINTS" id="PR00862">
    <property type="entry name" value="PROLIGOPTASE"/>
</dbReference>
<dbReference type="GO" id="GO:0006508">
    <property type="term" value="P:proteolysis"/>
    <property type="evidence" value="ECO:0007669"/>
    <property type="project" value="UniProtKB-KW"/>
</dbReference>
<dbReference type="InterPro" id="IPR029058">
    <property type="entry name" value="AB_hydrolase_fold"/>
</dbReference>
<dbReference type="InterPro" id="IPR023302">
    <property type="entry name" value="Pept_S9A_N"/>
</dbReference>
<dbReference type="Pfam" id="PF02897">
    <property type="entry name" value="Peptidase_S9_N"/>
    <property type="match status" value="1"/>
</dbReference>
<dbReference type="InterPro" id="IPR002470">
    <property type="entry name" value="Peptidase_S9A"/>
</dbReference>
<proteinExistence type="predicted"/>
<dbReference type="GO" id="GO:0004252">
    <property type="term" value="F:serine-type endopeptidase activity"/>
    <property type="evidence" value="ECO:0007669"/>
    <property type="project" value="InterPro"/>
</dbReference>
<accession>A0A395JIK6</accession>
<evidence type="ECO:0000313" key="6">
    <source>
        <dbReference type="EMBL" id="RBP48777.1"/>
    </source>
</evidence>
<reference evidence="6 7" key="1">
    <citation type="submission" date="2018-06" db="EMBL/GenBank/DDBJ databases">
        <title>Genomic Encyclopedia of Type Strains, Phase IV (KMG-IV): sequencing the most valuable type-strain genomes for metagenomic binning, comparative biology and taxonomic classification.</title>
        <authorList>
            <person name="Goeker M."/>
        </authorList>
    </citation>
    <scope>NUCLEOTIDE SEQUENCE [LARGE SCALE GENOMIC DNA]</scope>
    <source>
        <strain evidence="6 7">DSM 24032</strain>
    </source>
</reference>
<feature type="domain" description="Peptidase S9A N-terminal" evidence="5">
    <location>
        <begin position="66"/>
        <end position="474"/>
    </location>
</feature>
<comment type="caution">
    <text evidence="6">The sequence shown here is derived from an EMBL/GenBank/DDBJ whole genome shotgun (WGS) entry which is preliminary data.</text>
</comment>
<dbReference type="GO" id="GO:0070012">
    <property type="term" value="F:oligopeptidase activity"/>
    <property type="evidence" value="ECO:0007669"/>
    <property type="project" value="TreeGrafter"/>
</dbReference>
<dbReference type="RefSeq" id="WP_113955374.1">
    <property type="nucleotide sequence ID" value="NZ_QNRT01000005.1"/>
</dbReference>
<dbReference type="InParanoid" id="A0A395JIK6"/>
<dbReference type="AlphaFoldDB" id="A0A395JIK6"/>
<evidence type="ECO:0000256" key="3">
    <source>
        <dbReference type="ARBA" id="ARBA00022825"/>
    </source>
</evidence>
<keyword evidence="1" id="KW-0645">Protease</keyword>
<feature type="domain" description="Peptidase S9 prolyl oligopeptidase catalytic" evidence="4">
    <location>
        <begin position="547"/>
        <end position="746"/>
    </location>
</feature>
<dbReference type="SUPFAM" id="SSF50993">
    <property type="entry name" value="Peptidase/esterase 'gauge' domain"/>
    <property type="match status" value="1"/>
</dbReference>
<keyword evidence="7" id="KW-1185">Reference proteome</keyword>
<dbReference type="OrthoDB" id="9801421at2"/>
<organism evidence="6 7">
    <name type="scientific">Arenicella xantha</name>
    <dbReference type="NCBI Taxonomy" id="644221"/>
    <lineage>
        <taxon>Bacteria</taxon>
        <taxon>Pseudomonadati</taxon>
        <taxon>Pseudomonadota</taxon>
        <taxon>Gammaproteobacteria</taxon>
        <taxon>Arenicellales</taxon>
        <taxon>Arenicellaceae</taxon>
        <taxon>Arenicella</taxon>
    </lineage>
</organism>
<dbReference type="Gene3D" id="2.130.10.120">
    <property type="entry name" value="Prolyl oligopeptidase, N-terminal domain"/>
    <property type="match status" value="1"/>
</dbReference>
<evidence type="ECO:0000256" key="2">
    <source>
        <dbReference type="ARBA" id="ARBA00022801"/>
    </source>
</evidence>
<dbReference type="InterPro" id="IPR051167">
    <property type="entry name" value="Prolyl_oligopep/macrocyclase"/>
</dbReference>
<dbReference type="Gene3D" id="3.40.50.1820">
    <property type="entry name" value="alpha/beta hydrolase"/>
    <property type="match status" value="1"/>
</dbReference>
<evidence type="ECO:0000259" key="5">
    <source>
        <dbReference type="Pfam" id="PF02897"/>
    </source>
</evidence>
<dbReference type="GO" id="GO:0005829">
    <property type="term" value="C:cytosol"/>
    <property type="evidence" value="ECO:0007669"/>
    <property type="project" value="TreeGrafter"/>
</dbReference>
<name>A0A395JIK6_9GAMM</name>